<gene>
    <name evidence="1" type="primary">ADE2</name>
    <name evidence="1" type="ORF">LTS18_014914</name>
</gene>
<proteinExistence type="predicted"/>
<dbReference type="EMBL" id="JAWDJW010004870">
    <property type="protein sequence ID" value="KAK3071200.1"/>
    <property type="molecule type" value="Genomic_DNA"/>
</dbReference>
<evidence type="ECO:0000313" key="2">
    <source>
        <dbReference type="Proteomes" id="UP001186974"/>
    </source>
</evidence>
<evidence type="ECO:0000313" key="1">
    <source>
        <dbReference type="EMBL" id="KAK3071200.1"/>
    </source>
</evidence>
<comment type="caution">
    <text evidence="1">The sequence shown here is derived from an EMBL/GenBank/DDBJ whole genome shotgun (WGS) entry which is preliminary data.</text>
</comment>
<organism evidence="1 2">
    <name type="scientific">Coniosporium uncinatum</name>
    <dbReference type="NCBI Taxonomy" id="93489"/>
    <lineage>
        <taxon>Eukaryota</taxon>
        <taxon>Fungi</taxon>
        <taxon>Dikarya</taxon>
        <taxon>Ascomycota</taxon>
        <taxon>Pezizomycotina</taxon>
        <taxon>Dothideomycetes</taxon>
        <taxon>Dothideomycetes incertae sedis</taxon>
        <taxon>Coniosporium</taxon>
    </lineage>
</organism>
<protein>
    <submittedName>
        <fullName evidence="1">Phosphoribosylaminoimidazole carboxylase ade2</fullName>
    </submittedName>
</protein>
<feature type="non-terminal residue" evidence="1">
    <location>
        <position position="51"/>
    </location>
</feature>
<dbReference type="Proteomes" id="UP001186974">
    <property type="component" value="Unassembled WGS sequence"/>
</dbReference>
<accession>A0ACC3DGD1</accession>
<reference evidence="1" key="1">
    <citation type="submission" date="2024-09" db="EMBL/GenBank/DDBJ databases">
        <title>Black Yeasts Isolated from many extreme environments.</title>
        <authorList>
            <person name="Coleine C."/>
            <person name="Stajich J.E."/>
            <person name="Selbmann L."/>
        </authorList>
    </citation>
    <scope>NUCLEOTIDE SEQUENCE</scope>
    <source>
        <strain evidence="1">CCFEE 5737</strain>
    </source>
</reference>
<name>A0ACC3DGD1_9PEZI</name>
<keyword evidence="2" id="KW-1185">Reference proteome</keyword>
<sequence length="51" mass="5478">MEKTVGVLGGGQLGRMFAEAANRLNVKVIYLDKENTPAKQITARPATGPQH</sequence>